<protein>
    <submittedName>
        <fullName evidence="1">DUF4270 family protein</fullName>
    </submittedName>
</protein>
<dbReference type="Pfam" id="PF14092">
    <property type="entry name" value="DUF4270"/>
    <property type="match status" value="1"/>
</dbReference>
<evidence type="ECO:0000313" key="1">
    <source>
        <dbReference type="EMBL" id="QNA42835.1"/>
    </source>
</evidence>
<organism evidence="1 2">
    <name type="scientific">Lacibacter sediminis</name>
    <dbReference type="NCBI Taxonomy" id="2760713"/>
    <lineage>
        <taxon>Bacteria</taxon>
        <taxon>Pseudomonadati</taxon>
        <taxon>Bacteroidota</taxon>
        <taxon>Chitinophagia</taxon>
        <taxon>Chitinophagales</taxon>
        <taxon>Chitinophagaceae</taxon>
        <taxon>Lacibacter</taxon>
    </lineage>
</organism>
<name>A0A7G5XBI2_9BACT</name>
<evidence type="ECO:0000313" key="2">
    <source>
        <dbReference type="Proteomes" id="UP000515344"/>
    </source>
</evidence>
<accession>A0A7G5XBI2</accession>
<dbReference type="EMBL" id="CP060007">
    <property type="protein sequence ID" value="QNA42835.1"/>
    <property type="molecule type" value="Genomic_DNA"/>
</dbReference>
<dbReference type="InterPro" id="IPR025366">
    <property type="entry name" value="DUF4270"/>
</dbReference>
<proteinExistence type="predicted"/>
<dbReference type="Proteomes" id="UP000515344">
    <property type="component" value="Chromosome"/>
</dbReference>
<gene>
    <name evidence="1" type="ORF">H4075_12090</name>
</gene>
<sequence length="494" mass="54911">MSFLTPEMRSKSSFLFVFLFFAILISSCTKLERTTLGGDLLPGTDRLITDTIILPVTTTNYLEIDSTYSGKADQHLLGYINDPMFGTTTASMYLQLLPTLYPFAYPVSKDSLFLDSCVLSLSFTGAYGDTSAVSKVNVYKISDPTFKANKLYRLTDAPNFSTGDFLGSASVTVGDIRRPYRAAYKPDSVFNQLRIRLSDAFGRLLLDQDNVNGAFQNDTTFKNFLNGFAIVADSVTSGNVINYFQLTGETTRLNLYYRLKNREGKDTNSVARFTFVNDTIRSANANKIHRNYAGSTAQPVINAGVPSSLVYVQSAPGTAVRVSIPGLDTLTRGSYIIHRAELVAQQVYQGPLTLENMFMPPFLHMSSFSASGAVEPIPFDQQYYMTPASTLNQQLDTMFKFDYDYTGGGNNFIRDASNNLISEYRLNMTSYIQNLVNNKTTRRDFKLSAPYIVHFTAKKASASSLNPLAYGRVQLGGGSHPTQKMYVRIYYSKP</sequence>
<reference evidence="2" key="1">
    <citation type="submission" date="2020-08" db="EMBL/GenBank/DDBJ databases">
        <title>Lacibacter sp. S13-6-6 genome sequencing.</title>
        <authorList>
            <person name="Jin L."/>
        </authorList>
    </citation>
    <scope>NUCLEOTIDE SEQUENCE [LARGE SCALE GENOMIC DNA]</scope>
    <source>
        <strain evidence="2">S13-6-6</strain>
    </source>
</reference>
<keyword evidence="2" id="KW-1185">Reference proteome</keyword>
<dbReference type="KEGG" id="lacs:H4075_12090"/>
<dbReference type="RefSeq" id="WP_182801101.1">
    <property type="nucleotide sequence ID" value="NZ_CP060007.1"/>
</dbReference>
<dbReference type="AlphaFoldDB" id="A0A7G5XBI2"/>